<feature type="compositionally biased region" description="Basic and acidic residues" evidence="1">
    <location>
        <begin position="29"/>
        <end position="38"/>
    </location>
</feature>
<proteinExistence type="predicted"/>
<evidence type="ECO:0000256" key="1">
    <source>
        <dbReference type="SAM" id="MobiDB-lite"/>
    </source>
</evidence>
<protein>
    <submittedName>
        <fullName evidence="2">Uncharacterized protein</fullName>
    </submittedName>
</protein>
<evidence type="ECO:0000313" key="3">
    <source>
        <dbReference type="Proteomes" id="UP000250266"/>
    </source>
</evidence>
<dbReference type="Proteomes" id="UP000250266">
    <property type="component" value="Unassembled WGS sequence"/>
</dbReference>
<feature type="region of interest" description="Disordered" evidence="1">
    <location>
        <begin position="1"/>
        <end position="51"/>
    </location>
</feature>
<keyword evidence="3" id="KW-1185">Reference proteome</keyword>
<accession>A0A8E2JGR4</accession>
<gene>
    <name evidence="2" type="ORF">K432DRAFT_403310</name>
</gene>
<evidence type="ECO:0000313" key="2">
    <source>
        <dbReference type="EMBL" id="OCK81989.1"/>
    </source>
</evidence>
<dbReference type="OrthoDB" id="3797550at2759"/>
<name>A0A8E2JGR4_9PEZI</name>
<dbReference type="EMBL" id="KV744902">
    <property type="protein sequence ID" value="OCK81989.1"/>
    <property type="molecule type" value="Genomic_DNA"/>
</dbReference>
<feature type="region of interest" description="Disordered" evidence="1">
    <location>
        <begin position="95"/>
        <end position="166"/>
    </location>
</feature>
<feature type="compositionally biased region" description="Basic and acidic residues" evidence="1">
    <location>
        <begin position="137"/>
        <end position="160"/>
    </location>
</feature>
<sequence>MEPGSTNSDKIDIPSQTDASSASVAKDGGALEHIDIKHPATQGQNQTEGDVIRPSEAISKVAKSTVELAKGVAEGVGVAVKGAVNWASKKLEEVAKESDKGLGPYGSQATSAPSDFDPIASGVYSGQPLQDTSNNRNAKERSEERKKSEVSEEDKEKAIEDGLGVH</sequence>
<organism evidence="2 3">
    <name type="scientific">Lepidopterella palustris CBS 459.81</name>
    <dbReference type="NCBI Taxonomy" id="1314670"/>
    <lineage>
        <taxon>Eukaryota</taxon>
        <taxon>Fungi</taxon>
        <taxon>Dikarya</taxon>
        <taxon>Ascomycota</taxon>
        <taxon>Pezizomycotina</taxon>
        <taxon>Dothideomycetes</taxon>
        <taxon>Pleosporomycetidae</taxon>
        <taxon>Mytilinidiales</taxon>
        <taxon>Argynnaceae</taxon>
        <taxon>Lepidopterella</taxon>
    </lineage>
</organism>
<reference evidence="2 3" key="1">
    <citation type="journal article" date="2016" name="Nat. Commun.">
        <title>Ectomycorrhizal ecology is imprinted in the genome of the dominant symbiotic fungus Cenococcum geophilum.</title>
        <authorList>
            <consortium name="DOE Joint Genome Institute"/>
            <person name="Peter M."/>
            <person name="Kohler A."/>
            <person name="Ohm R.A."/>
            <person name="Kuo A."/>
            <person name="Krutzmann J."/>
            <person name="Morin E."/>
            <person name="Arend M."/>
            <person name="Barry K.W."/>
            <person name="Binder M."/>
            <person name="Choi C."/>
            <person name="Clum A."/>
            <person name="Copeland A."/>
            <person name="Grisel N."/>
            <person name="Haridas S."/>
            <person name="Kipfer T."/>
            <person name="LaButti K."/>
            <person name="Lindquist E."/>
            <person name="Lipzen A."/>
            <person name="Maire R."/>
            <person name="Meier B."/>
            <person name="Mihaltcheva S."/>
            <person name="Molinier V."/>
            <person name="Murat C."/>
            <person name="Poggeler S."/>
            <person name="Quandt C.A."/>
            <person name="Sperisen C."/>
            <person name="Tritt A."/>
            <person name="Tisserant E."/>
            <person name="Crous P.W."/>
            <person name="Henrissat B."/>
            <person name="Nehls U."/>
            <person name="Egli S."/>
            <person name="Spatafora J.W."/>
            <person name="Grigoriev I.V."/>
            <person name="Martin F.M."/>
        </authorList>
    </citation>
    <scope>NUCLEOTIDE SEQUENCE [LARGE SCALE GENOMIC DNA]</scope>
    <source>
        <strain evidence="2 3">CBS 459.81</strain>
    </source>
</reference>
<dbReference type="AlphaFoldDB" id="A0A8E2JGR4"/>
<feature type="compositionally biased region" description="Polar residues" evidence="1">
    <location>
        <begin position="1"/>
        <end position="23"/>
    </location>
</feature>